<evidence type="ECO:0000313" key="2">
    <source>
        <dbReference type="EMBL" id="MBW89899.1"/>
    </source>
</evidence>
<feature type="region of interest" description="Disordered" evidence="1">
    <location>
        <begin position="1"/>
        <end position="42"/>
    </location>
</feature>
<organism evidence="2">
    <name type="scientific">Rhizophora mucronata</name>
    <name type="common">Asiatic mangrove</name>
    <dbReference type="NCBI Taxonomy" id="61149"/>
    <lineage>
        <taxon>Eukaryota</taxon>
        <taxon>Viridiplantae</taxon>
        <taxon>Streptophyta</taxon>
        <taxon>Embryophyta</taxon>
        <taxon>Tracheophyta</taxon>
        <taxon>Spermatophyta</taxon>
        <taxon>Magnoliopsida</taxon>
        <taxon>eudicotyledons</taxon>
        <taxon>Gunneridae</taxon>
        <taxon>Pentapetalae</taxon>
        <taxon>rosids</taxon>
        <taxon>fabids</taxon>
        <taxon>Malpighiales</taxon>
        <taxon>Rhizophoraceae</taxon>
        <taxon>Rhizophora</taxon>
    </lineage>
</organism>
<sequence length="102" mass="11298">MDHVKTRDRQRRKTWSEEETGNREEDLPCSQAAGERSGKWPRTKCVHISRKLSLGALFGDLHPEHDGDDDEIGGAGGHGKRGKGYGPSRNGDKQGRFLVASE</sequence>
<proteinExistence type="predicted"/>
<name>A0A2P2J8V1_RHIMU</name>
<protein>
    <submittedName>
        <fullName evidence="2">Uncharacterized protein</fullName>
    </submittedName>
</protein>
<reference evidence="2" key="1">
    <citation type="submission" date="2018-02" db="EMBL/GenBank/DDBJ databases">
        <title>Rhizophora mucronata_Transcriptome.</title>
        <authorList>
            <person name="Meera S.P."/>
            <person name="Sreeshan A."/>
            <person name="Augustine A."/>
        </authorList>
    </citation>
    <scope>NUCLEOTIDE SEQUENCE</scope>
    <source>
        <tissue evidence="2">Leaf</tissue>
    </source>
</reference>
<dbReference type="AlphaFoldDB" id="A0A2P2J8V1"/>
<dbReference type="EMBL" id="GGEC01009416">
    <property type="protein sequence ID" value="MBW89899.1"/>
    <property type="molecule type" value="Transcribed_RNA"/>
</dbReference>
<evidence type="ECO:0000256" key="1">
    <source>
        <dbReference type="SAM" id="MobiDB-lite"/>
    </source>
</evidence>
<feature type="compositionally biased region" description="Basic and acidic residues" evidence="1">
    <location>
        <begin position="14"/>
        <end position="26"/>
    </location>
</feature>
<accession>A0A2P2J8V1</accession>
<feature type="region of interest" description="Disordered" evidence="1">
    <location>
        <begin position="61"/>
        <end position="102"/>
    </location>
</feature>